<protein>
    <submittedName>
        <fullName evidence="1">Uncharacterized protein</fullName>
    </submittedName>
</protein>
<name>A0A061A4C0_9ACTN</name>
<dbReference type="EMBL" id="LK022848">
    <property type="protein sequence ID" value="CDR17685.1"/>
    <property type="molecule type" value="Genomic_DNA"/>
</dbReference>
<accession>A0A061A4C0</accession>
<dbReference type="AlphaFoldDB" id="A0A061A4C0"/>
<dbReference type="HOGENOM" id="CLU_3391624_0_0_11"/>
<sequence length="32" mass="3393">MRYLLGASVDGRVVRGSPLTVVVAADRFSRSG</sequence>
<gene>
    <name evidence="1" type="ORF">SIRAN9663</name>
</gene>
<organism evidence="1">
    <name type="scientific">Streptomyces iranensis</name>
    <dbReference type="NCBI Taxonomy" id="576784"/>
    <lineage>
        <taxon>Bacteria</taxon>
        <taxon>Bacillati</taxon>
        <taxon>Actinomycetota</taxon>
        <taxon>Actinomycetes</taxon>
        <taxon>Kitasatosporales</taxon>
        <taxon>Streptomycetaceae</taxon>
        <taxon>Streptomyces</taxon>
        <taxon>Streptomyces violaceusniger group</taxon>
    </lineage>
</organism>
<reference evidence="1" key="1">
    <citation type="submission" date="2014-05" db="EMBL/GenBank/DDBJ databases">
        <authorList>
            <person name="Horn Fabian"/>
        </authorList>
    </citation>
    <scope>NUCLEOTIDE SEQUENCE</scope>
</reference>
<proteinExistence type="predicted"/>
<evidence type="ECO:0000313" key="1">
    <source>
        <dbReference type="EMBL" id="CDR17685.1"/>
    </source>
</evidence>